<dbReference type="GO" id="GO:0072669">
    <property type="term" value="C:tRNA-splicing ligase complex"/>
    <property type="evidence" value="ECO:0007669"/>
    <property type="project" value="TreeGrafter"/>
</dbReference>
<evidence type="ECO:0000313" key="2">
    <source>
        <dbReference type="Ensembl" id="ENSNVIP00000010041.1"/>
    </source>
</evidence>
<dbReference type="Proteomes" id="UP000694425">
    <property type="component" value="Unplaced"/>
</dbReference>
<dbReference type="GeneTree" id="ENSGT00440000037341"/>
<dbReference type="PANTHER" id="PTHR31353:SF9">
    <property type="entry name" value="PROTEIN FAM98A"/>
    <property type="match status" value="1"/>
</dbReference>
<dbReference type="Ensembl" id="ENSNVIT00000011745.1">
    <property type="protein sequence ID" value="ENSNVIP00000010041.1"/>
    <property type="gene ID" value="ENSNVIG00000007929.1"/>
</dbReference>
<dbReference type="PANTHER" id="PTHR31353">
    <property type="entry name" value="FAM98"/>
    <property type="match status" value="1"/>
</dbReference>
<accession>A0A8C7ASG7</accession>
<dbReference type="InterPro" id="IPR018797">
    <property type="entry name" value="FAM98"/>
</dbReference>
<keyword evidence="3" id="KW-1185">Reference proteome</keyword>
<evidence type="ECO:0000256" key="1">
    <source>
        <dbReference type="ARBA" id="ARBA00007218"/>
    </source>
</evidence>
<dbReference type="AlphaFoldDB" id="A0A8C7ASG7"/>
<reference evidence="2" key="1">
    <citation type="submission" date="2025-08" db="UniProtKB">
        <authorList>
            <consortium name="Ensembl"/>
        </authorList>
    </citation>
    <scope>IDENTIFICATION</scope>
</reference>
<reference evidence="2" key="2">
    <citation type="submission" date="2025-09" db="UniProtKB">
        <authorList>
            <consortium name="Ensembl"/>
        </authorList>
    </citation>
    <scope>IDENTIFICATION</scope>
</reference>
<evidence type="ECO:0008006" key="4">
    <source>
        <dbReference type="Google" id="ProtNLM"/>
    </source>
</evidence>
<name>A0A8C7ASG7_NEOVI</name>
<sequence length="228" mass="25722">MECNLIETNILESFEDLGNKGPLLKDDALCLRHSLLEPVPPSLPNRAWLVSELRVLYKLEENLEVNGLLGEMNCPYLSLTSEDVTMCLLIQNCLLLLTLLVSELEAARILCTNTPQKRKKKAQEGGSHEVFQELKGICIALGMSNPPANITMFQFFTHWENKEAVNQAIANEHEVLRRLLLKGLDVTVQSFGWSDRAKSQIEKIAKVYQLKCSVLSPKSIISVPMFWL</sequence>
<organism evidence="2 3">
    <name type="scientific">Neovison vison</name>
    <name type="common">American mink</name>
    <name type="synonym">Mustela vison</name>
    <dbReference type="NCBI Taxonomy" id="452646"/>
    <lineage>
        <taxon>Eukaryota</taxon>
        <taxon>Metazoa</taxon>
        <taxon>Chordata</taxon>
        <taxon>Craniata</taxon>
        <taxon>Vertebrata</taxon>
        <taxon>Euteleostomi</taxon>
        <taxon>Mammalia</taxon>
        <taxon>Eutheria</taxon>
        <taxon>Laurasiatheria</taxon>
        <taxon>Carnivora</taxon>
        <taxon>Caniformia</taxon>
        <taxon>Musteloidea</taxon>
        <taxon>Mustelidae</taxon>
        <taxon>Mustelinae</taxon>
        <taxon>Neogale</taxon>
    </lineage>
</organism>
<dbReference type="Pfam" id="PF10239">
    <property type="entry name" value="DUF2465"/>
    <property type="match status" value="1"/>
</dbReference>
<comment type="similarity">
    <text evidence="1">Belongs to the FAM98 family.</text>
</comment>
<protein>
    <recommendedName>
        <fullName evidence="4">Protein FAM98A</fullName>
    </recommendedName>
</protein>
<evidence type="ECO:0000313" key="3">
    <source>
        <dbReference type="Proteomes" id="UP000694425"/>
    </source>
</evidence>
<proteinExistence type="inferred from homology"/>